<dbReference type="InterPro" id="IPR028992">
    <property type="entry name" value="Hedgehog/Intein_dom"/>
</dbReference>
<dbReference type="SUPFAM" id="SSF51294">
    <property type="entry name" value="Hedgehog/intein (Hint) domain"/>
    <property type="match status" value="1"/>
</dbReference>
<protein>
    <recommendedName>
        <fullName evidence="1">Hint domain-containing protein</fullName>
    </recommendedName>
</protein>
<reference evidence="2 3" key="1">
    <citation type="journal article" date="2010" name="J. Bacteriol.">
        <title>Genome sequences of Pelagibaca bermudensis HTCC2601T and Maritimibacter alkaliphilus HTCC2654T, the type strains of two marine Roseobacter genera.</title>
        <authorList>
            <person name="Thrash J.C."/>
            <person name="Cho J.C."/>
            <person name="Ferriera S."/>
            <person name="Johnson J."/>
            <person name="Vergin K.L."/>
            <person name="Giovannoni S.J."/>
        </authorList>
    </citation>
    <scope>NUCLEOTIDE SEQUENCE [LARGE SCALE GENOMIC DNA]</scope>
    <source>
        <strain evidence="2 3">HTCC2654</strain>
    </source>
</reference>
<evidence type="ECO:0000259" key="1">
    <source>
        <dbReference type="SMART" id="SM00306"/>
    </source>
</evidence>
<feature type="domain" description="Hint" evidence="1">
    <location>
        <begin position="104"/>
        <end position="220"/>
    </location>
</feature>
<name>A3VAW0_9RHOB</name>
<sequence>MGFPRPSTGSVTEDTGVVGGNLVANGDINYLAGSDAGAWTPGTLTGSYGTLVINSDGVWTYTADNSQPAIQALDSGDTLTEVFNVTSTGGNSTVTITINGLDEPPCFTRGTLIDTPHGPRPVEELRAGDEVLTVDMGVQRILWAGSKRIDLTGAASDARLRPIRVTAGSIAPGVPERDLLVSPMHRILIDGPEAQLYFGQSEVLAAAKHLVNGDTIYVDPQDEVEYIHLLFARHQILTSEGLVSESFYPGGVGLSAFDIEAREEVLSLFPELRTLSGSYGKTARDVLKRHEADLLGRCLVPQPILHPVLSPRAA</sequence>
<dbReference type="Gene3D" id="2.60.40.10">
    <property type="entry name" value="Immunoglobulins"/>
    <property type="match status" value="1"/>
</dbReference>
<comment type="caution">
    <text evidence="2">The sequence shown here is derived from an EMBL/GenBank/DDBJ whole genome shotgun (WGS) entry which is preliminary data.</text>
</comment>
<dbReference type="Gene3D" id="2.170.16.10">
    <property type="entry name" value="Hedgehog/Intein (Hint) domain"/>
    <property type="match status" value="1"/>
</dbReference>
<dbReference type="EMBL" id="AAMT01000001">
    <property type="protein sequence ID" value="EAQ15051.1"/>
    <property type="molecule type" value="Genomic_DNA"/>
</dbReference>
<organism evidence="2 3">
    <name type="scientific">Maritimibacter alkaliphilus HTCC2654</name>
    <dbReference type="NCBI Taxonomy" id="314271"/>
    <lineage>
        <taxon>Bacteria</taxon>
        <taxon>Pseudomonadati</taxon>
        <taxon>Pseudomonadota</taxon>
        <taxon>Alphaproteobacteria</taxon>
        <taxon>Rhodobacterales</taxon>
        <taxon>Roseobacteraceae</taxon>
        <taxon>Maritimibacter</taxon>
    </lineage>
</organism>
<dbReference type="eggNOG" id="COG2931">
    <property type="taxonomic scope" value="Bacteria"/>
</dbReference>
<dbReference type="Pfam" id="PF13403">
    <property type="entry name" value="Hint_2"/>
    <property type="match status" value="1"/>
</dbReference>
<proteinExistence type="predicted"/>
<dbReference type="InterPro" id="IPR003587">
    <property type="entry name" value="Hint_dom_N"/>
</dbReference>
<accession>A3VAW0</accession>
<dbReference type="OrthoDB" id="6305173at2"/>
<evidence type="ECO:0000313" key="3">
    <source>
        <dbReference type="Proteomes" id="UP000002931"/>
    </source>
</evidence>
<dbReference type="STRING" id="314271.RB2654_20748"/>
<dbReference type="InterPro" id="IPR013783">
    <property type="entry name" value="Ig-like_fold"/>
</dbReference>
<dbReference type="eggNOG" id="COG2304">
    <property type="taxonomic scope" value="Bacteria"/>
</dbReference>
<dbReference type="AlphaFoldDB" id="A3VAW0"/>
<gene>
    <name evidence="2" type="ORF">RB2654_20748</name>
</gene>
<evidence type="ECO:0000313" key="2">
    <source>
        <dbReference type="EMBL" id="EAQ15051.1"/>
    </source>
</evidence>
<dbReference type="InterPro" id="IPR040853">
    <property type="entry name" value="RapA2_cadherin-like"/>
</dbReference>
<dbReference type="RefSeq" id="WP_008335117.1">
    <property type="nucleotide sequence ID" value="NZ_CH902578.1"/>
</dbReference>
<dbReference type="Proteomes" id="UP000002931">
    <property type="component" value="Unassembled WGS sequence"/>
</dbReference>
<dbReference type="HOGENOM" id="CLU_052810_3_0_5"/>
<dbReference type="SMART" id="SM00306">
    <property type="entry name" value="HintN"/>
    <property type="match status" value="1"/>
</dbReference>
<dbReference type="InterPro" id="IPR036844">
    <property type="entry name" value="Hint_dom_sf"/>
</dbReference>
<dbReference type="InterPro" id="IPR010221">
    <property type="entry name" value="VCBS_dom"/>
</dbReference>
<dbReference type="NCBIfam" id="TIGR01965">
    <property type="entry name" value="VCBS_repeat"/>
    <property type="match status" value="1"/>
</dbReference>
<dbReference type="Pfam" id="PF17803">
    <property type="entry name" value="Cadherin_4"/>
    <property type="match status" value="1"/>
</dbReference>
<keyword evidence="3" id="KW-1185">Reference proteome</keyword>